<protein>
    <submittedName>
        <fullName evidence="3">UPF0502 protein</fullName>
    </submittedName>
</protein>
<name>A0AA48GVL8_9BACT</name>
<dbReference type="PANTHER" id="PTHR38768:SF1">
    <property type="entry name" value="UPF0502 PROTEIN YCEH"/>
    <property type="match status" value="1"/>
</dbReference>
<evidence type="ECO:0000256" key="1">
    <source>
        <dbReference type="HAMAP-Rule" id="MF_01584"/>
    </source>
</evidence>
<dbReference type="AlphaFoldDB" id="A0AA48GVL8"/>
<dbReference type="PANTHER" id="PTHR38768">
    <property type="entry name" value="UPF0502 PROTEIN YCEH"/>
    <property type="match status" value="1"/>
</dbReference>
<dbReference type="EMBL" id="AP027081">
    <property type="protein sequence ID" value="BDU76465.1"/>
    <property type="molecule type" value="Genomic_DNA"/>
</dbReference>
<comment type="similarity">
    <text evidence="1">Belongs to the UPF0502 family.</text>
</comment>
<evidence type="ECO:0000313" key="3">
    <source>
        <dbReference type="EMBL" id="BDU76465.1"/>
    </source>
</evidence>
<evidence type="ECO:0000313" key="4">
    <source>
        <dbReference type="Proteomes" id="UP001228113"/>
    </source>
</evidence>
<dbReference type="Pfam" id="PF04337">
    <property type="entry name" value="DUF480"/>
    <property type="match status" value="1"/>
</dbReference>
<dbReference type="SUPFAM" id="SSF46785">
    <property type="entry name" value="Winged helix' DNA-binding domain"/>
    <property type="match status" value="2"/>
</dbReference>
<dbReference type="InterPro" id="IPR036390">
    <property type="entry name" value="WH_DNA-bd_sf"/>
</dbReference>
<gene>
    <name evidence="3" type="ORF">METESE_14230</name>
</gene>
<dbReference type="InterPro" id="IPR007432">
    <property type="entry name" value="DUF480"/>
</dbReference>
<dbReference type="Gene3D" id="1.10.10.10">
    <property type="entry name" value="Winged helix-like DNA-binding domain superfamily/Winged helix DNA-binding domain"/>
    <property type="match status" value="2"/>
</dbReference>
<dbReference type="Proteomes" id="UP001228113">
    <property type="component" value="Chromosome"/>
</dbReference>
<evidence type="ECO:0000256" key="2">
    <source>
        <dbReference type="SAM" id="MobiDB-lite"/>
    </source>
</evidence>
<feature type="region of interest" description="Disordered" evidence="2">
    <location>
        <begin position="155"/>
        <end position="179"/>
    </location>
</feature>
<dbReference type="RefSeq" id="WP_316411426.1">
    <property type="nucleotide sequence ID" value="NZ_AP027081.1"/>
</dbReference>
<organism evidence="3 4">
    <name type="scientific">Mesoterricola sediminis</name>
    <dbReference type="NCBI Taxonomy" id="2927980"/>
    <lineage>
        <taxon>Bacteria</taxon>
        <taxon>Pseudomonadati</taxon>
        <taxon>Acidobacteriota</taxon>
        <taxon>Holophagae</taxon>
        <taxon>Holophagales</taxon>
        <taxon>Holophagaceae</taxon>
        <taxon>Mesoterricola</taxon>
    </lineage>
</organism>
<proteinExistence type="inferred from homology"/>
<reference evidence="3" key="1">
    <citation type="journal article" date="2023" name="Int. J. Syst. Evol. Microbiol.">
        <title>Mesoterricola silvestris gen. nov., sp. nov., Mesoterricola sediminis sp. nov., Geothrix oryzae sp. nov., Geothrix edaphica sp. nov., Geothrix rubra sp. nov., and Geothrix limicola sp. nov., six novel members of Acidobacteriota isolated from soils.</title>
        <authorList>
            <person name="Itoh H."/>
            <person name="Sugisawa Y."/>
            <person name="Mise K."/>
            <person name="Xu Z."/>
            <person name="Kuniyasu M."/>
            <person name="Ushijima N."/>
            <person name="Kawano K."/>
            <person name="Kobayashi E."/>
            <person name="Shiratori Y."/>
            <person name="Masuda Y."/>
            <person name="Senoo K."/>
        </authorList>
    </citation>
    <scope>NUCLEOTIDE SEQUENCE</scope>
    <source>
        <strain evidence="3">W786</strain>
    </source>
</reference>
<dbReference type="HAMAP" id="MF_01584">
    <property type="entry name" value="UPF0502"/>
    <property type="match status" value="1"/>
</dbReference>
<dbReference type="KEGG" id="msea:METESE_14230"/>
<keyword evidence="4" id="KW-1185">Reference proteome</keyword>
<accession>A0AA48GVL8</accession>
<sequence>MTDAALTIPEQRVLGCLLEKELSTPDAYPLTLNALVNACNQLTNRDPVLALDEAAVLEALEGLKDRQAAWLVGGAGSRVPKYAQRLAEARNLSVQECAILAELLLRGPQTPGELRARCARMYPFPDLAEVEAVLALMLEAEAPLVARLPRQPGTKETRFGHLLGDPLPAEAPAPPQPRGRLEEEVAVLRAELAALRAEFEAFRRQFE</sequence>
<dbReference type="InterPro" id="IPR036388">
    <property type="entry name" value="WH-like_DNA-bd_sf"/>
</dbReference>